<dbReference type="GO" id="GO:0102208">
    <property type="term" value="F:2-polyprenyl-6-hydroxyphenol methylase activity"/>
    <property type="evidence" value="ECO:0007669"/>
    <property type="project" value="UniProtKB-EC"/>
</dbReference>
<dbReference type="EC" id="2.1.1.64" evidence="2"/>
<dbReference type="Pfam" id="PF08241">
    <property type="entry name" value="Methyltransf_11"/>
    <property type="match status" value="1"/>
</dbReference>
<dbReference type="InterPro" id="IPR029063">
    <property type="entry name" value="SAM-dependent_MTases_sf"/>
</dbReference>
<evidence type="ECO:0000313" key="2">
    <source>
        <dbReference type="EMBL" id="MFC3766488.1"/>
    </source>
</evidence>
<evidence type="ECO:0000313" key="3">
    <source>
        <dbReference type="Proteomes" id="UP001595699"/>
    </source>
</evidence>
<sequence>MMLPLTGERTLPGIGHENYWFRRHEVVYQYVAEHWLAGGARVLDAGCGEGYGADLLRRGGTRVTGLDYDALTAAHVRSAYPEIAVLRGNLVQLPFADRTFDLLVSLQTIEHLWDQNAFVSEVARVAAAQVLATPNRLTFPPGNICHTRELTAAEFAELLGQNLYVRELLGVHHGTRIKEWERKNGSLVDAQLASTPEGWAPELSTFVTGLTVHDFEIGEATDDCLDLIAATTAG</sequence>
<accession>A0ABV7YNA8</accession>
<comment type="caution">
    <text evidence="2">The sequence shown here is derived from an EMBL/GenBank/DDBJ whole genome shotgun (WGS) entry which is preliminary data.</text>
</comment>
<dbReference type="InterPro" id="IPR013216">
    <property type="entry name" value="Methyltransf_11"/>
</dbReference>
<dbReference type="CDD" id="cd02440">
    <property type="entry name" value="AdoMet_MTases"/>
    <property type="match status" value="1"/>
</dbReference>
<keyword evidence="3" id="KW-1185">Reference proteome</keyword>
<feature type="domain" description="Methyltransferase type 11" evidence="1">
    <location>
        <begin position="43"/>
        <end position="126"/>
    </location>
</feature>
<name>A0ABV7YNA8_9ACTN</name>
<keyword evidence="2" id="KW-0489">Methyltransferase</keyword>
<dbReference type="PANTHER" id="PTHR43464">
    <property type="entry name" value="METHYLTRANSFERASE"/>
    <property type="match status" value="1"/>
</dbReference>
<dbReference type="EMBL" id="JBHRZH010000055">
    <property type="protein sequence ID" value="MFC3766488.1"/>
    <property type="molecule type" value="Genomic_DNA"/>
</dbReference>
<keyword evidence="2" id="KW-0808">Transferase</keyword>
<dbReference type="GO" id="GO:0032259">
    <property type="term" value="P:methylation"/>
    <property type="evidence" value="ECO:0007669"/>
    <property type="project" value="UniProtKB-KW"/>
</dbReference>
<evidence type="ECO:0000259" key="1">
    <source>
        <dbReference type="Pfam" id="PF08241"/>
    </source>
</evidence>
<dbReference type="PANTHER" id="PTHR43464:SF83">
    <property type="entry name" value="MALONYL-[ACYL-CARRIER PROTEIN] O-METHYLTRANSFERASE"/>
    <property type="match status" value="1"/>
</dbReference>
<reference evidence="3" key="1">
    <citation type="journal article" date="2019" name="Int. J. Syst. Evol. Microbiol.">
        <title>The Global Catalogue of Microorganisms (GCM) 10K type strain sequencing project: providing services to taxonomists for standard genome sequencing and annotation.</title>
        <authorList>
            <consortium name="The Broad Institute Genomics Platform"/>
            <consortium name="The Broad Institute Genome Sequencing Center for Infectious Disease"/>
            <person name="Wu L."/>
            <person name="Ma J."/>
        </authorList>
    </citation>
    <scope>NUCLEOTIDE SEQUENCE [LARGE SCALE GENOMIC DNA]</scope>
    <source>
        <strain evidence="3">CGMCC 4.7241</strain>
    </source>
</reference>
<organism evidence="2 3">
    <name type="scientific">Tenggerimyces flavus</name>
    <dbReference type="NCBI Taxonomy" id="1708749"/>
    <lineage>
        <taxon>Bacteria</taxon>
        <taxon>Bacillati</taxon>
        <taxon>Actinomycetota</taxon>
        <taxon>Actinomycetes</taxon>
        <taxon>Propionibacteriales</taxon>
        <taxon>Nocardioidaceae</taxon>
        <taxon>Tenggerimyces</taxon>
    </lineage>
</organism>
<dbReference type="EC" id="2.1.1.222" evidence="2"/>
<dbReference type="SUPFAM" id="SSF53335">
    <property type="entry name" value="S-adenosyl-L-methionine-dependent methyltransferases"/>
    <property type="match status" value="1"/>
</dbReference>
<protein>
    <submittedName>
        <fullName evidence="2">Class I SAM-dependent methyltransferase</fullName>
        <ecNumber evidence="2">2.1.1.222</ecNumber>
        <ecNumber evidence="2">2.1.1.64</ecNumber>
    </submittedName>
</protein>
<dbReference type="GO" id="GO:0061542">
    <property type="term" value="F:3-demethylubiquinol 3-O-methyltransferase activity"/>
    <property type="evidence" value="ECO:0007669"/>
    <property type="project" value="UniProtKB-EC"/>
</dbReference>
<dbReference type="Gene3D" id="3.40.50.150">
    <property type="entry name" value="Vaccinia Virus protein VP39"/>
    <property type="match status" value="1"/>
</dbReference>
<gene>
    <name evidence="2" type="ORF">ACFOUW_37070</name>
</gene>
<proteinExistence type="predicted"/>
<dbReference type="RefSeq" id="WP_205121907.1">
    <property type="nucleotide sequence ID" value="NZ_JAFBCM010000001.1"/>
</dbReference>
<dbReference type="Proteomes" id="UP001595699">
    <property type="component" value="Unassembled WGS sequence"/>
</dbReference>